<dbReference type="EMBL" id="CYZT01000990">
    <property type="protein sequence ID" value="CUQ37325.1"/>
    <property type="molecule type" value="Genomic_DNA"/>
</dbReference>
<protein>
    <submittedName>
        <fullName evidence="1">Uncharacterized protein</fullName>
    </submittedName>
</protein>
<sequence>MVGTPQAWAMALAVSLSPIWARMVEEGPMKVMPASSQARAKSAFSLKKP</sequence>
<name>A0A174VZQ1_FLAPL</name>
<proteinExistence type="predicted"/>
<reference evidence="1 2" key="1">
    <citation type="submission" date="2015-09" db="EMBL/GenBank/DDBJ databases">
        <authorList>
            <consortium name="Pathogen Informatics"/>
        </authorList>
    </citation>
    <scope>NUCLEOTIDE SEQUENCE [LARGE SCALE GENOMIC DNA]</scope>
    <source>
        <strain evidence="1 2">2789STDY5608854</strain>
    </source>
</reference>
<evidence type="ECO:0000313" key="2">
    <source>
        <dbReference type="Proteomes" id="UP000095746"/>
    </source>
</evidence>
<evidence type="ECO:0000313" key="1">
    <source>
        <dbReference type="EMBL" id="CUQ37325.1"/>
    </source>
</evidence>
<dbReference type="AlphaFoldDB" id="A0A174VZQ1"/>
<organism evidence="1 2">
    <name type="scientific">Flavonifractor plautii</name>
    <name type="common">Fusobacterium plautii</name>
    <dbReference type="NCBI Taxonomy" id="292800"/>
    <lineage>
        <taxon>Bacteria</taxon>
        <taxon>Bacillati</taxon>
        <taxon>Bacillota</taxon>
        <taxon>Clostridia</taxon>
        <taxon>Eubacteriales</taxon>
        <taxon>Oscillospiraceae</taxon>
        <taxon>Flavonifractor</taxon>
    </lineage>
</organism>
<gene>
    <name evidence="1" type="ORF">ERS852411_04315</name>
</gene>
<dbReference type="Proteomes" id="UP000095746">
    <property type="component" value="Unassembled WGS sequence"/>
</dbReference>
<accession>A0A174VZQ1</accession>